<dbReference type="AlphaFoldDB" id="A0A0E2H242"/>
<evidence type="ECO:0000256" key="1">
    <source>
        <dbReference type="ARBA" id="ARBA00004202"/>
    </source>
</evidence>
<name>A0A0E2H242_9FIRM</name>
<evidence type="ECO:0000313" key="14">
    <source>
        <dbReference type="Proteomes" id="UP000013085"/>
    </source>
</evidence>
<evidence type="ECO:0000256" key="7">
    <source>
        <dbReference type="ARBA" id="ARBA00023310"/>
    </source>
</evidence>
<dbReference type="Proteomes" id="UP000013085">
    <property type="component" value="Unassembled WGS sequence"/>
</dbReference>
<keyword evidence="5 8" id="KW-0472">Membrane</keyword>
<dbReference type="HAMAP" id="MF_00530">
    <property type="entry name" value="ATP_synth_epsil_bac"/>
    <property type="match status" value="1"/>
</dbReference>
<dbReference type="InterPro" id="IPR036794">
    <property type="entry name" value="ATP_F1_dsu/esu_C_sf"/>
</dbReference>
<dbReference type="EMBL" id="AGYR01000078">
    <property type="protein sequence ID" value="ENZ05804.1"/>
    <property type="molecule type" value="Genomic_DNA"/>
</dbReference>
<feature type="domain" description="ATP synthase epsilon subunit C-terminal" evidence="11">
    <location>
        <begin position="88"/>
        <end position="130"/>
    </location>
</feature>
<comment type="caution">
    <text evidence="13">The sequence shown here is derived from an EMBL/GenBank/DDBJ whole genome shotgun (WGS) entry which is preliminary data.</text>
</comment>
<comment type="function">
    <text evidence="8">Produces ATP from ADP in the presence of a proton gradient across the membrane.</text>
</comment>
<dbReference type="PANTHER" id="PTHR13822:SF10">
    <property type="entry name" value="ATP SYNTHASE EPSILON CHAIN, CHLOROPLASTIC"/>
    <property type="match status" value="1"/>
</dbReference>
<dbReference type="PATRIC" id="fig|999408.3.peg.5986"/>
<evidence type="ECO:0000256" key="9">
    <source>
        <dbReference type="RuleBase" id="RU003656"/>
    </source>
</evidence>
<keyword evidence="6 8" id="KW-0139">CF(1)</keyword>
<keyword evidence="10" id="KW-0175">Coiled coil</keyword>
<dbReference type="InterPro" id="IPR001469">
    <property type="entry name" value="ATP_synth_F1_dsu/esu"/>
</dbReference>
<keyword evidence="7 8" id="KW-0066">ATP synthesis</keyword>
<dbReference type="CDD" id="cd12152">
    <property type="entry name" value="F1-ATPase_delta"/>
    <property type="match status" value="1"/>
</dbReference>
<evidence type="ECO:0000313" key="13">
    <source>
        <dbReference type="EMBL" id="ENZ05804.1"/>
    </source>
</evidence>
<keyword evidence="3 8" id="KW-0813">Transport</keyword>
<protein>
    <recommendedName>
        <fullName evidence="8">ATP synthase epsilon chain</fullName>
    </recommendedName>
    <alternativeName>
        <fullName evidence="8">ATP synthase F1 sector epsilon subunit</fullName>
    </alternativeName>
    <alternativeName>
        <fullName evidence="8">F-ATPase epsilon subunit</fullName>
    </alternativeName>
</protein>
<feature type="domain" description="ATP synthase F1 complex delta/epsilon subunit N-terminal" evidence="12">
    <location>
        <begin position="6"/>
        <end position="84"/>
    </location>
</feature>
<evidence type="ECO:0000256" key="10">
    <source>
        <dbReference type="SAM" id="Coils"/>
    </source>
</evidence>
<dbReference type="Pfam" id="PF02823">
    <property type="entry name" value="ATP-synt_DE_N"/>
    <property type="match status" value="1"/>
</dbReference>
<dbReference type="InterPro" id="IPR020547">
    <property type="entry name" value="ATP_synth_F1_esu_C"/>
</dbReference>
<evidence type="ECO:0000256" key="8">
    <source>
        <dbReference type="HAMAP-Rule" id="MF_00530"/>
    </source>
</evidence>
<comment type="similarity">
    <text evidence="2 8 9">Belongs to the ATPase epsilon chain family.</text>
</comment>
<comment type="subunit">
    <text evidence="8 9">F-type ATPases have 2 components, CF(1) - the catalytic core - and CF(0) - the membrane proton channel. CF(1) has five subunits: alpha(3), beta(3), gamma(1), delta(1), epsilon(1). CF(0) has three main subunits: a, b and c.</text>
</comment>
<dbReference type="HOGENOM" id="CLU_084338_1_1_9"/>
<dbReference type="Gene3D" id="1.20.5.440">
    <property type="entry name" value="ATP synthase delta/epsilon subunit, C-terminal domain"/>
    <property type="match status" value="1"/>
</dbReference>
<reference evidence="13 14" key="1">
    <citation type="submission" date="2013-01" db="EMBL/GenBank/DDBJ databases">
        <title>The Genome Sequence of Clostridium clostridioforme 90A8.</title>
        <authorList>
            <consortium name="The Broad Institute Genome Sequencing Platform"/>
            <person name="Earl A."/>
            <person name="Ward D."/>
            <person name="Feldgarden M."/>
            <person name="Gevers D."/>
            <person name="Courvalin P."/>
            <person name="Lambert T."/>
            <person name="Walker B."/>
            <person name="Young S.K."/>
            <person name="Zeng Q."/>
            <person name="Gargeya S."/>
            <person name="Fitzgerald M."/>
            <person name="Haas B."/>
            <person name="Abouelleil A."/>
            <person name="Alvarado L."/>
            <person name="Arachchi H.M."/>
            <person name="Berlin A.M."/>
            <person name="Chapman S.B."/>
            <person name="Dewar J."/>
            <person name="Goldberg J."/>
            <person name="Griggs A."/>
            <person name="Gujja S."/>
            <person name="Hansen M."/>
            <person name="Howarth C."/>
            <person name="Imamovic A."/>
            <person name="Larimer J."/>
            <person name="McCowan C."/>
            <person name="Murphy C."/>
            <person name="Neiman D."/>
            <person name="Pearson M."/>
            <person name="Priest M."/>
            <person name="Roberts A."/>
            <person name="Saif S."/>
            <person name="Shea T."/>
            <person name="Sisk P."/>
            <person name="Sykes S."/>
            <person name="Wortman J."/>
            <person name="Nusbaum C."/>
            <person name="Birren B."/>
        </authorList>
    </citation>
    <scope>NUCLEOTIDE SEQUENCE [LARGE SCALE GENOMIC DNA]</scope>
    <source>
        <strain evidence="13 14">90A8</strain>
    </source>
</reference>
<organism evidence="13 14">
    <name type="scientific">[Clostridium] clostridioforme 90A8</name>
    <dbReference type="NCBI Taxonomy" id="999408"/>
    <lineage>
        <taxon>Bacteria</taxon>
        <taxon>Bacillati</taxon>
        <taxon>Bacillota</taxon>
        <taxon>Clostridia</taxon>
        <taxon>Lachnospirales</taxon>
        <taxon>Lachnospiraceae</taxon>
        <taxon>Enterocloster</taxon>
    </lineage>
</organism>
<proteinExistence type="inferred from homology"/>
<evidence type="ECO:0000256" key="6">
    <source>
        <dbReference type="ARBA" id="ARBA00023196"/>
    </source>
</evidence>
<feature type="coiled-coil region" evidence="10">
    <location>
        <begin position="92"/>
        <end position="119"/>
    </location>
</feature>
<evidence type="ECO:0000256" key="4">
    <source>
        <dbReference type="ARBA" id="ARBA00023065"/>
    </source>
</evidence>
<dbReference type="Pfam" id="PF00401">
    <property type="entry name" value="ATP-synt_DE"/>
    <property type="match status" value="1"/>
</dbReference>
<evidence type="ECO:0000256" key="2">
    <source>
        <dbReference type="ARBA" id="ARBA00005712"/>
    </source>
</evidence>
<dbReference type="SUPFAM" id="SSF46604">
    <property type="entry name" value="Epsilon subunit of F1F0-ATP synthase C-terminal domain"/>
    <property type="match status" value="1"/>
</dbReference>
<dbReference type="GO" id="GO:0005886">
    <property type="term" value="C:plasma membrane"/>
    <property type="evidence" value="ECO:0007669"/>
    <property type="project" value="UniProtKB-SubCell"/>
</dbReference>
<evidence type="ECO:0000256" key="5">
    <source>
        <dbReference type="ARBA" id="ARBA00023136"/>
    </source>
</evidence>
<evidence type="ECO:0000259" key="12">
    <source>
        <dbReference type="Pfam" id="PF02823"/>
    </source>
</evidence>
<sequence>MSAFWLKIVASDHVFYNGHCSYLVVPAPDGEMGIMPHHEAMILAVQEGNLRFKVPEETEWHQAIVGRGILQVANNRVTMIVDTAERPEDIDEVRAREALERAQEQLRQKQSLREFKMSQASMARALTRLKGSHLKELK</sequence>
<dbReference type="InterPro" id="IPR036771">
    <property type="entry name" value="ATPsynth_dsu/esu_N"/>
</dbReference>
<dbReference type="RefSeq" id="WP_002585223.1">
    <property type="nucleotide sequence ID" value="NZ_KB851000.1"/>
</dbReference>
<evidence type="ECO:0000259" key="11">
    <source>
        <dbReference type="Pfam" id="PF00401"/>
    </source>
</evidence>
<dbReference type="GO" id="GO:0046933">
    <property type="term" value="F:proton-transporting ATP synthase activity, rotational mechanism"/>
    <property type="evidence" value="ECO:0007669"/>
    <property type="project" value="UniProtKB-UniRule"/>
</dbReference>
<evidence type="ECO:0000256" key="3">
    <source>
        <dbReference type="ARBA" id="ARBA00022448"/>
    </source>
</evidence>
<comment type="subcellular location">
    <subcellularLocation>
        <location evidence="1 8">Cell membrane</location>
        <topology evidence="1 8">Peripheral membrane protein</topology>
    </subcellularLocation>
</comment>
<dbReference type="InterPro" id="IPR020546">
    <property type="entry name" value="ATP_synth_F1_dsu/esu_N"/>
</dbReference>
<dbReference type="PANTHER" id="PTHR13822">
    <property type="entry name" value="ATP SYNTHASE DELTA/EPSILON CHAIN"/>
    <property type="match status" value="1"/>
</dbReference>
<gene>
    <name evidence="8" type="primary">atpC</name>
    <name evidence="13" type="ORF">HMPREF1090_05582</name>
</gene>
<dbReference type="SUPFAM" id="SSF51344">
    <property type="entry name" value="Epsilon subunit of F1F0-ATP synthase N-terminal domain"/>
    <property type="match status" value="1"/>
</dbReference>
<keyword evidence="8" id="KW-1003">Cell membrane</keyword>
<dbReference type="NCBIfam" id="TIGR01216">
    <property type="entry name" value="ATP_synt_epsi"/>
    <property type="match status" value="1"/>
</dbReference>
<dbReference type="GO" id="GO:0005524">
    <property type="term" value="F:ATP binding"/>
    <property type="evidence" value="ECO:0007669"/>
    <property type="project" value="UniProtKB-UniRule"/>
</dbReference>
<keyword evidence="8" id="KW-0375">Hydrogen ion transport</keyword>
<dbReference type="GeneID" id="57960375"/>
<accession>A0A0E2H242</accession>
<dbReference type="GO" id="GO:0045259">
    <property type="term" value="C:proton-transporting ATP synthase complex"/>
    <property type="evidence" value="ECO:0007669"/>
    <property type="project" value="UniProtKB-KW"/>
</dbReference>
<keyword evidence="4 8" id="KW-0406">Ion transport</keyword>
<dbReference type="Gene3D" id="2.60.15.10">
    <property type="entry name" value="F0F1 ATP synthase delta/epsilon subunit, N-terminal"/>
    <property type="match status" value="1"/>
</dbReference>